<feature type="region of interest" description="Disordered" evidence="1">
    <location>
        <begin position="457"/>
        <end position="519"/>
    </location>
</feature>
<dbReference type="Pfam" id="PF02037">
    <property type="entry name" value="SAP"/>
    <property type="match status" value="1"/>
</dbReference>
<reference evidence="3 4" key="1">
    <citation type="submission" date="2023-08" db="EMBL/GenBank/DDBJ databases">
        <title>Annotated Genome Sequence of Vanrija albida AlHP1.</title>
        <authorList>
            <person name="Herzog R."/>
        </authorList>
    </citation>
    <scope>NUCLEOTIDE SEQUENCE [LARGE SCALE GENOMIC DNA]</scope>
    <source>
        <strain evidence="3 4">AlHP1</strain>
    </source>
</reference>
<dbReference type="InterPro" id="IPR003034">
    <property type="entry name" value="SAP_dom"/>
</dbReference>
<evidence type="ECO:0000313" key="3">
    <source>
        <dbReference type="EMBL" id="KAL1405803.1"/>
    </source>
</evidence>
<feature type="compositionally biased region" description="Basic and acidic residues" evidence="1">
    <location>
        <begin position="478"/>
        <end position="509"/>
    </location>
</feature>
<dbReference type="SMART" id="SM00513">
    <property type="entry name" value="SAP"/>
    <property type="match status" value="1"/>
</dbReference>
<name>A0ABR3PTP6_9TREE</name>
<dbReference type="SUPFAM" id="SSF68906">
    <property type="entry name" value="SAP domain"/>
    <property type="match status" value="1"/>
</dbReference>
<dbReference type="GeneID" id="95988523"/>
<protein>
    <recommendedName>
        <fullName evidence="2">SAP domain-containing protein</fullName>
    </recommendedName>
</protein>
<feature type="domain" description="SAP" evidence="2">
    <location>
        <begin position="6"/>
        <end position="40"/>
    </location>
</feature>
<feature type="compositionally biased region" description="Basic and acidic residues" evidence="1">
    <location>
        <begin position="46"/>
        <end position="73"/>
    </location>
</feature>
<feature type="region of interest" description="Disordered" evidence="1">
    <location>
        <begin position="44"/>
        <end position="213"/>
    </location>
</feature>
<dbReference type="PROSITE" id="PS50800">
    <property type="entry name" value="SAP"/>
    <property type="match status" value="1"/>
</dbReference>
<gene>
    <name evidence="3" type="ORF">Q8F55_007480</name>
</gene>
<sequence length="538" mass="54981">MSQPNVPALKVAELKAELSARGLDTKGLKKDLADRLQAFLDAESASAREAEDQVHVDDGAATRTSDDKDEAHAPDNVANVNVQPPPVPTSPSPPPINATMPPKRPATPPLPAPPSKQRPATPPLPPAPVSRPRPATPPLPEPTPARPSTPPLPARPATPPVSLPPPVVAAPPRPATPPPVKAASPVRVASPAKVPSPQAPEPAAQPAAGMSSSLPPSLAHLVHPPTSVLYISNLRRPLQLSALHAHLAPSATAPLPESRAPFGSAQLPGLWLSGVKDHAYAAYADTAAALAAAERIHANTWPKDTGMPLDVQFVDPAAVPRLVQREEDAWNNGRSKLSLVVSKAGDGFEFDLVAASAGGPVRGGRVGGLANPLANPAAAVLTPAAPAPARPGAGLASRLSAAPGPAGFSVLGAAGRTAAAAPSTSILGAAGRTPATPAASSLGARLGAAPYARPAVAGNGKAPAPPAGQPVLPPVAPWERRAEDTPRRDERRVDDAPRRDAPTRREERAALGPVRRTRVRPVLAWREGPRAGRVAGRG</sequence>
<dbReference type="InterPro" id="IPR036361">
    <property type="entry name" value="SAP_dom_sf"/>
</dbReference>
<feature type="compositionally biased region" description="Pro residues" evidence="1">
    <location>
        <begin position="83"/>
        <end position="180"/>
    </location>
</feature>
<proteinExistence type="predicted"/>
<accession>A0ABR3PTP6</accession>
<dbReference type="RefSeq" id="XP_069205747.1">
    <property type="nucleotide sequence ID" value="XM_069355906.1"/>
</dbReference>
<dbReference type="Proteomes" id="UP001565368">
    <property type="component" value="Unassembled WGS sequence"/>
</dbReference>
<keyword evidence="4" id="KW-1185">Reference proteome</keyword>
<comment type="caution">
    <text evidence="3">The sequence shown here is derived from an EMBL/GenBank/DDBJ whole genome shotgun (WGS) entry which is preliminary data.</text>
</comment>
<dbReference type="PANTHER" id="PTHR47031">
    <property type="entry name" value="SAP DNA-BINDING DOMAIN-CONTAINING PROTEIN"/>
    <property type="match status" value="1"/>
</dbReference>
<dbReference type="PANTHER" id="PTHR47031:SF3">
    <property type="entry name" value="SAP DOMAIN-CONTAINING PROTEIN"/>
    <property type="match status" value="1"/>
</dbReference>
<evidence type="ECO:0000256" key="1">
    <source>
        <dbReference type="SAM" id="MobiDB-lite"/>
    </source>
</evidence>
<dbReference type="EMBL" id="JBBXJM010000006">
    <property type="protein sequence ID" value="KAL1405803.1"/>
    <property type="molecule type" value="Genomic_DNA"/>
</dbReference>
<dbReference type="Gene3D" id="1.10.720.30">
    <property type="entry name" value="SAP domain"/>
    <property type="match status" value="1"/>
</dbReference>
<feature type="compositionally biased region" description="Pro residues" evidence="1">
    <location>
        <begin position="463"/>
        <end position="476"/>
    </location>
</feature>
<evidence type="ECO:0000313" key="4">
    <source>
        <dbReference type="Proteomes" id="UP001565368"/>
    </source>
</evidence>
<evidence type="ECO:0000259" key="2">
    <source>
        <dbReference type="PROSITE" id="PS50800"/>
    </source>
</evidence>
<organism evidence="3 4">
    <name type="scientific">Vanrija albida</name>
    <dbReference type="NCBI Taxonomy" id="181172"/>
    <lineage>
        <taxon>Eukaryota</taxon>
        <taxon>Fungi</taxon>
        <taxon>Dikarya</taxon>
        <taxon>Basidiomycota</taxon>
        <taxon>Agaricomycotina</taxon>
        <taxon>Tremellomycetes</taxon>
        <taxon>Trichosporonales</taxon>
        <taxon>Trichosporonaceae</taxon>
        <taxon>Vanrija</taxon>
    </lineage>
</organism>